<evidence type="ECO:0000256" key="3">
    <source>
        <dbReference type="ARBA" id="ARBA00023082"/>
    </source>
</evidence>
<organism evidence="7 8">
    <name type="scientific">Rossellomorea aquimaris</name>
    <dbReference type="NCBI Taxonomy" id="189382"/>
    <lineage>
        <taxon>Bacteria</taxon>
        <taxon>Bacillati</taxon>
        <taxon>Bacillota</taxon>
        <taxon>Bacilli</taxon>
        <taxon>Bacillales</taxon>
        <taxon>Bacillaceae</taxon>
        <taxon>Rossellomorea</taxon>
    </lineage>
</organism>
<dbReference type="PANTHER" id="PTHR43133:SF8">
    <property type="entry name" value="RNA POLYMERASE SIGMA FACTOR HI_1459-RELATED"/>
    <property type="match status" value="1"/>
</dbReference>
<feature type="domain" description="RNA polymerase sigma-70 region 2" evidence="6">
    <location>
        <begin position="27"/>
        <end position="74"/>
    </location>
</feature>
<evidence type="ECO:0000256" key="5">
    <source>
        <dbReference type="ARBA" id="ARBA00023163"/>
    </source>
</evidence>
<dbReference type="GO" id="GO:0006352">
    <property type="term" value="P:DNA-templated transcription initiation"/>
    <property type="evidence" value="ECO:0007669"/>
    <property type="project" value="InterPro"/>
</dbReference>
<reference evidence="7 8" key="1">
    <citation type="submission" date="2018-06" db="EMBL/GenBank/DDBJ databases">
        <title>Freshwater and sediment microbial communities from various areas in North America, analyzing microbe dynamics in response to fracking.</title>
        <authorList>
            <person name="Lamendella R."/>
        </authorList>
    </citation>
    <scope>NUCLEOTIDE SEQUENCE [LARGE SCALE GENOMIC DNA]</scope>
    <source>
        <strain evidence="7 8">97B</strain>
    </source>
</reference>
<keyword evidence="5" id="KW-0804">Transcription</keyword>
<dbReference type="NCBIfam" id="TIGR02937">
    <property type="entry name" value="sigma70-ECF"/>
    <property type="match status" value="1"/>
</dbReference>
<dbReference type="InterPro" id="IPR013325">
    <property type="entry name" value="RNA_pol_sigma_r2"/>
</dbReference>
<evidence type="ECO:0000313" key="8">
    <source>
        <dbReference type="Proteomes" id="UP000252118"/>
    </source>
</evidence>
<sequence>MEKFEELHKQYDLMIHKVIHSLHIYKNKHEYYQTGLIALWEAYENFDSEKGAFPAYAYSFVRGRILSQLTSENRNEEKSIFKEADFFEIIEDEKGNDGLAQELLYSYCEDLTENQRKWVLYTCMHMLTVSEIAEVENVSISAVKKWRKGAKERLKGLLDVK</sequence>
<dbReference type="SUPFAM" id="SSF88946">
    <property type="entry name" value="Sigma2 domain of RNA polymerase sigma factors"/>
    <property type="match status" value="1"/>
</dbReference>
<dbReference type="Gene3D" id="1.10.10.10">
    <property type="entry name" value="Winged helix-like DNA-binding domain superfamily/Winged helix DNA-binding domain"/>
    <property type="match status" value="1"/>
</dbReference>
<dbReference type="EMBL" id="QNRJ01000001">
    <property type="protein sequence ID" value="RBP07858.1"/>
    <property type="molecule type" value="Genomic_DNA"/>
</dbReference>
<accession>A0A366EZL2</accession>
<gene>
    <name evidence="7" type="ORF">DET59_101226</name>
</gene>
<dbReference type="GO" id="GO:0000428">
    <property type="term" value="C:DNA-directed RNA polymerase complex"/>
    <property type="evidence" value="ECO:0007669"/>
    <property type="project" value="UniProtKB-KW"/>
</dbReference>
<dbReference type="AlphaFoldDB" id="A0A366EZL2"/>
<keyword evidence="2" id="KW-0805">Transcription regulation</keyword>
<dbReference type="PANTHER" id="PTHR43133">
    <property type="entry name" value="RNA POLYMERASE ECF-TYPE SIGMA FACTO"/>
    <property type="match status" value="1"/>
</dbReference>
<keyword evidence="4" id="KW-0238">DNA-binding</keyword>
<dbReference type="InterPro" id="IPR039425">
    <property type="entry name" value="RNA_pol_sigma-70-like"/>
</dbReference>
<comment type="similarity">
    <text evidence="1">Belongs to the sigma-70 factor family. ECF subfamily.</text>
</comment>
<evidence type="ECO:0000259" key="6">
    <source>
        <dbReference type="Pfam" id="PF04542"/>
    </source>
</evidence>
<dbReference type="InterPro" id="IPR013324">
    <property type="entry name" value="RNA_pol_sigma_r3/r4-like"/>
</dbReference>
<dbReference type="GO" id="GO:0016987">
    <property type="term" value="F:sigma factor activity"/>
    <property type="evidence" value="ECO:0007669"/>
    <property type="project" value="UniProtKB-KW"/>
</dbReference>
<dbReference type="Gene3D" id="1.10.1740.10">
    <property type="match status" value="1"/>
</dbReference>
<dbReference type="Proteomes" id="UP000252118">
    <property type="component" value="Unassembled WGS sequence"/>
</dbReference>
<evidence type="ECO:0000256" key="2">
    <source>
        <dbReference type="ARBA" id="ARBA00023015"/>
    </source>
</evidence>
<keyword evidence="7" id="KW-0240">DNA-directed RNA polymerase</keyword>
<dbReference type="RefSeq" id="WP_113967757.1">
    <property type="nucleotide sequence ID" value="NZ_QNRJ01000001.1"/>
</dbReference>
<dbReference type="GO" id="GO:0003677">
    <property type="term" value="F:DNA binding"/>
    <property type="evidence" value="ECO:0007669"/>
    <property type="project" value="UniProtKB-KW"/>
</dbReference>
<evidence type="ECO:0000256" key="4">
    <source>
        <dbReference type="ARBA" id="ARBA00023125"/>
    </source>
</evidence>
<comment type="caution">
    <text evidence="7">The sequence shown here is derived from an EMBL/GenBank/DDBJ whole genome shotgun (WGS) entry which is preliminary data.</text>
</comment>
<dbReference type="InterPro" id="IPR014284">
    <property type="entry name" value="RNA_pol_sigma-70_dom"/>
</dbReference>
<proteinExistence type="inferred from homology"/>
<evidence type="ECO:0000313" key="7">
    <source>
        <dbReference type="EMBL" id="RBP07858.1"/>
    </source>
</evidence>
<dbReference type="Pfam" id="PF04542">
    <property type="entry name" value="Sigma70_r2"/>
    <property type="match status" value="1"/>
</dbReference>
<dbReference type="InterPro" id="IPR007627">
    <property type="entry name" value="RNA_pol_sigma70_r2"/>
</dbReference>
<dbReference type="OrthoDB" id="9783788at2"/>
<keyword evidence="3" id="KW-0731">Sigma factor</keyword>
<dbReference type="SUPFAM" id="SSF88659">
    <property type="entry name" value="Sigma3 and sigma4 domains of RNA polymerase sigma factors"/>
    <property type="match status" value="1"/>
</dbReference>
<evidence type="ECO:0000256" key="1">
    <source>
        <dbReference type="ARBA" id="ARBA00010641"/>
    </source>
</evidence>
<name>A0A366EZL2_9BACI</name>
<protein>
    <submittedName>
        <fullName evidence="7">DNA-directed RNA polymerase</fullName>
    </submittedName>
</protein>
<dbReference type="InterPro" id="IPR036388">
    <property type="entry name" value="WH-like_DNA-bd_sf"/>
</dbReference>